<evidence type="ECO:0000313" key="2">
    <source>
        <dbReference type="Proteomes" id="UP000222916"/>
    </source>
</evidence>
<sequence>MSITTEQLTHLGSMITHSDINQEYKYEILEFLDNLIHAEKHKDHFILTLAALFDQNNMQEMGVECRKFVF</sequence>
<organism evidence="1 2">
    <name type="scientific">Aeromonas salmonicida subsp. pectinolytica 34mel</name>
    <dbReference type="NCBI Taxonomy" id="1324960"/>
    <lineage>
        <taxon>Bacteria</taxon>
        <taxon>Pseudomonadati</taxon>
        <taxon>Pseudomonadota</taxon>
        <taxon>Gammaproteobacteria</taxon>
        <taxon>Aeromonadales</taxon>
        <taxon>Aeromonadaceae</taxon>
        <taxon>Aeromonas</taxon>
    </lineage>
</organism>
<gene>
    <name evidence="1" type="ORF">Asalp_27450</name>
</gene>
<dbReference type="RefSeq" id="WP_139723431.1">
    <property type="nucleotide sequence ID" value="NZ_CP022426.1"/>
</dbReference>
<evidence type="ECO:0000313" key="1">
    <source>
        <dbReference type="EMBL" id="ATP09877.1"/>
    </source>
</evidence>
<dbReference type="AlphaFoldDB" id="A0A2D1QHY5"/>
<proteinExistence type="predicted"/>
<dbReference type="Proteomes" id="UP000222916">
    <property type="component" value="Chromosome"/>
</dbReference>
<accession>A0A2D1QHY5</accession>
<protein>
    <submittedName>
        <fullName evidence="1">Uncharacterized protein</fullName>
    </submittedName>
</protein>
<reference evidence="2" key="1">
    <citation type="journal article" date="2018" name="BMC Genomics">
        <title>The complete and fully assembled genome sequence of Aeromonas salmonicida subsp. pectinolytica and its comparative analysis with other Aeromonas species: investigation of the mobilome in environmental and pathogenic strains.</title>
        <authorList>
            <person name="Pfeiffer F."/>
            <person name="Zamora-Lagos M.A."/>
            <person name="Blettinger M."/>
            <person name="Yeroslaviz A."/>
            <person name="Dahl A."/>
            <person name="Gruber S."/>
            <person name="Habermann B.H."/>
        </authorList>
    </citation>
    <scope>NUCLEOTIDE SEQUENCE [LARGE SCALE GENOMIC DNA]</scope>
    <source>
        <strain evidence="2">34mel</strain>
    </source>
</reference>
<name>A0A2D1QHY5_AERSA</name>
<dbReference type="EMBL" id="CP022426">
    <property type="protein sequence ID" value="ATP09877.1"/>
    <property type="molecule type" value="Genomic_DNA"/>
</dbReference>